<dbReference type="KEGG" id="taw:EI545_14770"/>
<dbReference type="EMBL" id="CP034328">
    <property type="protein sequence ID" value="AZL59984.1"/>
    <property type="molecule type" value="Genomic_DNA"/>
</dbReference>
<sequence length="197" mass="21395">MIYLLRHGQTEFNHAGRYQGRLDSPLTARGEAQAFEMGRVLAERIDPAKAVILTSPLPRALRTAGIIGAGLGLEPVIDPRLIEVSLGAWEGLTAEEIDTGWPGVREGFRRNEWFFGAPGGEDYPSVAGRMASLLAELPRDDGPVHVLVSHAISGRVLRGLHAGLEPHRAMRLEIPQDAFFSLHAGGDIRRIDCAPPV</sequence>
<dbReference type="AlphaFoldDB" id="A0A3S8U8Q6"/>
<keyword evidence="1" id="KW-0324">Glycolysis</keyword>
<evidence type="ECO:0000313" key="6">
    <source>
        <dbReference type="Proteomes" id="UP000282002"/>
    </source>
</evidence>
<dbReference type="InterPro" id="IPR029033">
    <property type="entry name" value="His_PPase_superfam"/>
</dbReference>
<dbReference type="SMART" id="SM00855">
    <property type="entry name" value="PGAM"/>
    <property type="match status" value="1"/>
</dbReference>
<accession>A0A3S8U8Q6</accession>
<feature type="active site" description="Tele-phosphohistidine intermediate" evidence="3">
    <location>
        <position position="7"/>
    </location>
</feature>
<dbReference type="Proteomes" id="UP000282002">
    <property type="component" value="Chromosome"/>
</dbReference>
<keyword evidence="2" id="KW-0413">Isomerase</keyword>
<keyword evidence="6" id="KW-1185">Reference proteome</keyword>
<dbReference type="OrthoDB" id="9781415at2"/>
<dbReference type="InterPro" id="IPR001345">
    <property type="entry name" value="PG/BPGM_mutase_AS"/>
</dbReference>
<dbReference type="PIRSF" id="PIRSF000709">
    <property type="entry name" value="6PFK_2-Ptase"/>
    <property type="match status" value="1"/>
</dbReference>
<dbReference type="CDD" id="cd07067">
    <property type="entry name" value="HP_PGM_like"/>
    <property type="match status" value="1"/>
</dbReference>
<evidence type="ECO:0000256" key="1">
    <source>
        <dbReference type="ARBA" id="ARBA00023152"/>
    </source>
</evidence>
<dbReference type="PANTHER" id="PTHR48100">
    <property type="entry name" value="BROAD-SPECIFICITY PHOSPHATASE YOR283W-RELATED"/>
    <property type="match status" value="1"/>
</dbReference>
<evidence type="ECO:0000256" key="2">
    <source>
        <dbReference type="ARBA" id="ARBA00023235"/>
    </source>
</evidence>
<evidence type="ECO:0000313" key="5">
    <source>
        <dbReference type="EMBL" id="AZL59984.1"/>
    </source>
</evidence>
<evidence type="ECO:0000256" key="4">
    <source>
        <dbReference type="PIRSR" id="PIRSR613078-2"/>
    </source>
</evidence>
<proteinExistence type="predicted"/>
<feature type="binding site" evidence="4">
    <location>
        <position position="59"/>
    </location>
    <ligand>
        <name>substrate</name>
    </ligand>
</feature>
<dbReference type="InterPro" id="IPR013078">
    <property type="entry name" value="His_Pase_superF_clade-1"/>
</dbReference>
<dbReference type="RefSeq" id="WP_125326179.1">
    <property type="nucleotide sequence ID" value="NZ_CP034328.1"/>
</dbReference>
<feature type="active site" description="Proton donor/acceptor" evidence="3">
    <location>
        <position position="83"/>
    </location>
</feature>
<evidence type="ECO:0000256" key="3">
    <source>
        <dbReference type="PIRSR" id="PIRSR613078-1"/>
    </source>
</evidence>
<dbReference type="GO" id="GO:0016791">
    <property type="term" value="F:phosphatase activity"/>
    <property type="evidence" value="ECO:0007669"/>
    <property type="project" value="TreeGrafter"/>
</dbReference>
<organism evidence="5 6">
    <name type="scientific">Tabrizicola piscis</name>
    <dbReference type="NCBI Taxonomy" id="2494374"/>
    <lineage>
        <taxon>Bacteria</taxon>
        <taxon>Pseudomonadati</taxon>
        <taxon>Pseudomonadota</taxon>
        <taxon>Alphaproteobacteria</taxon>
        <taxon>Rhodobacterales</taxon>
        <taxon>Paracoccaceae</taxon>
        <taxon>Tabrizicola</taxon>
    </lineage>
</organism>
<dbReference type="Gene3D" id="3.40.50.1240">
    <property type="entry name" value="Phosphoglycerate mutase-like"/>
    <property type="match status" value="1"/>
</dbReference>
<dbReference type="PANTHER" id="PTHR48100:SF1">
    <property type="entry name" value="HISTIDINE PHOSPHATASE FAMILY PROTEIN-RELATED"/>
    <property type="match status" value="1"/>
</dbReference>
<dbReference type="GO" id="GO:0005737">
    <property type="term" value="C:cytoplasm"/>
    <property type="evidence" value="ECO:0007669"/>
    <property type="project" value="TreeGrafter"/>
</dbReference>
<name>A0A3S8U8Q6_9RHOB</name>
<reference evidence="5 6" key="1">
    <citation type="submission" date="2018-12" db="EMBL/GenBank/DDBJ databases">
        <title>Complete genome sequencing of Tabrizicola sp. K13M18.</title>
        <authorList>
            <person name="Bae J.-W."/>
        </authorList>
    </citation>
    <scope>NUCLEOTIDE SEQUENCE [LARGE SCALE GENOMIC DNA]</scope>
    <source>
        <strain evidence="5 6">K13M18</strain>
    </source>
</reference>
<feature type="binding site" evidence="4">
    <location>
        <begin position="6"/>
        <end position="13"/>
    </location>
    <ligand>
        <name>substrate</name>
    </ligand>
</feature>
<dbReference type="SUPFAM" id="SSF53254">
    <property type="entry name" value="Phosphoglycerate mutase-like"/>
    <property type="match status" value="1"/>
</dbReference>
<dbReference type="Pfam" id="PF00300">
    <property type="entry name" value="His_Phos_1"/>
    <property type="match status" value="1"/>
</dbReference>
<protein>
    <submittedName>
        <fullName evidence="5">Histidine phosphatase family protein</fullName>
    </submittedName>
</protein>
<gene>
    <name evidence="5" type="ORF">EI545_14770</name>
</gene>
<dbReference type="InterPro" id="IPR050275">
    <property type="entry name" value="PGM_Phosphatase"/>
</dbReference>
<dbReference type="PROSITE" id="PS00175">
    <property type="entry name" value="PG_MUTASE"/>
    <property type="match status" value="1"/>
</dbReference>